<dbReference type="Proteomes" id="UP000035682">
    <property type="component" value="Unplaced"/>
</dbReference>
<evidence type="ECO:0000313" key="4">
    <source>
        <dbReference type="Proteomes" id="UP000035682"/>
    </source>
</evidence>
<dbReference type="AlphaFoldDB" id="A0A090LAC1"/>
<dbReference type="WBParaSite" id="SRAE_1000334600.1">
    <property type="protein sequence ID" value="SRAE_1000334600.1"/>
    <property type="gene ID" value="WBGene00259963"/>
</dbReference>
<reference evidence="3 4" key="1">
    <citation type="submission" date="2014-09" db="EMBL/GenBank/DDBJ databases">
        <authorList>
            <person name="Martin A.A."/>
        </authorList>
    </citation>
    <scope>NUCLEOTIDE SEQUENCE</scope>
    <source>
        <strain evidence="4">ED321</strain>
        <strain evidence="3">ED321 Heterogonic</strain>
    </source>
</reference>
<name>A0A090LAC1_STRRB</name>
<evidence type="ECO:0000256" key="1">
    <source>
        <dbReference type="SAM" id="MobiDB-lite"/>
    </source>
</evidence>
<evidence type="ECO:0000313" key="5">
    <source>
        <dbReference type="WBParaSite" id="SRAE_1000334600.1"/>
    </source>
</evidence>
<evidence type="ECO:0000313" key="3">
    <source>
        <dbReference type="EMBL" id="CEF65093.1"/>
    </source>
</evidence>
<organism evidence="3">
    <name type="scientific">Strongyloides ratti</name>
    <name type="common">Parasitic roundworm</name>
    <dbReference type="NCBI Taxonomy" id="34506"/>
    <lineage>
        <taxon>Eukaryota</taxon>
        <taxon>Metazoa</taxon>
        <taxon>Ecdysozoa</taxon>
        <taxon>Nematoda</taxon>
        <taxon>Chromadorea</taxon>
        <taxon>Rhabditida</taxon>
        <taxon>Tylenchina</taxon>
        <taxon>Panagrolaimomorpha</taxon>
        <taxon>Strongyloidoidea</taxon>
        <taxon>Strongyloididae</taxon>
        <taxon>Strongyloides</taxon>
    </lineage>
</organism>
<accession>A0A090LAC1</accession>
<evidence type="ECO:0000313" key="6">
    <source>
        <dbReference type="WormBase" id="SRAE_1000334600"/>
    </source>
</evidence>
<protein>
    <submittedName>
        <fullName evidence="3 5">SANT associated domain-containing protein</fullName>
    </submittedName>
</protein>
<dbReference type="RefSeq" id="XP_024504294.1">
    <property type="nucleotide sequence ID" value="XM_024650525.1"/>
</dbReference>
<feature type="domain" description="SANTA" evidence="2">
    <location>
        <begin position="67"/>
        <end position="122"/>
    </location>
</feature>
<proteinExistence type="predicted"/>
<feature type="compositionally biased region" description="Basic and acidic residues" evidence="1">
    <location>
        <begin position="384"/>
        <end position="394"/>
    </location>
</feature>
<dbReference type="EMBL" id="LN609528">
    <property type="protein sequence ID" value="CEF65093.1"/>
    <property type="molecule type" value="Genomic_DNA"/>
</dbReference>
<feature type="region of interest" description="Disordered" evidence="1">
    <location>
        <begin position="380"/>
        <end position="401"/>
    </location>
</feature>
<sequence length="436" mass="50751">MALQPYYGRKLFLTRWIIKFIPSDEDPLDFNVKLAGLMTPTPVGTIEDTFEYPRRRKRKYYTFTPYTTDFLETVHGAKLLEFENKETIVLVDGMSYEEGLKVGYPVSFIDYFRFGFPPTWEFIISKFYLSRQRCIANSEMPRAIKGILKSNSTMSNESKGKKRSKNKDVNNDCSVLREQNKENDKNSYFSNSKDTSSNDTKSVSQMESPQKHSETFSMSLRSRSRKNQFQGNSKKMDECQQNTKVNNRSRGKSLEKLTKKDKISVPSRRNETQQQKGRSQSLKIPENAGYSPNFSGKKHLVQEKHLQLKKVFQQKETLLLSDNKKIEQPLKSCLKKNSSSIAQKKDTTSTKPSLYTQQQHTFFKNKLLKEKMFPINKQSVTSKRLSEYHEDSPKTKNPRQASLNEYNFSFLPRRNVEPKSSEAYLNIVLKKNIRLL</sequence>
<dbReference type="WormBase" id="SRAE_1000334600">
    <property type="protein sequence ID" value="SRP09839"/>
    <property type="gene ID" value="WBGene00259963"/>
</dbReference>
<feature type="region of interest" description="Disordered" evidence="1">
    <location>
        <begin position="147"/>
        <end position="293"/>
    </location>
</feature>
<gene>
    <name evidence="3 5 6" type="ORF">SRAE_1000334600</name>
</gene>
<feature type="compositionally biased region" description="Polar residues" evidence="1">
    <location>
        <begin position="215"/>
        <end position="248"/>
    </location>
</feature>
<dbReference type="CTD" id="36377458"/>
<feature type="compositionally biased region" description="Polar residues" evidence="1">
    <location>
        <begin position="186"/>
        <end position="208"/>
    </location>
</feature>
<dbReference type="Pfam" id="PF09133">
    <property type="entry name" value="SANTA"/>
    <property type="match status" value="1"/>
</dbReference>
<keyword evidence="4" id="KW-1185">Reference proteome</keyword>
<feature type="compositionally biased region" description="Polar residues" evidence="1">
    <location>
        <begin position="272"/>
        <end position="282"/>
    </location>
</feature>
<dbReference type="InterPro" id="IPR015216">
    <property type="entry name" value="SANTA"/>
</dbReference>
<evidence type="ECO:0000259" key="2">
    <source>
        <dbReference type="Pfam" id="PF09133"/>
    </source>
</evidence>
<reference evidence="5" key="2">
    <citation type="submission" date="2020-12" db="UniProtKB">
        <authorList>
            <consortium name="WormBaseParasite"/>
        </authorList>
    </citation>
    <scope>IDENTIFICATION</scope>
</reference>
<dbReference type="GeneID" id="36377458"/>
<feature type="compositionally biased region" description="Basic and acidic residues" evidence="1">
    <location>
        <begin position="252"/>
        <end position="271"/>
    </location>
</feature>